<evidence type="ECO:0000256" key="4">
    <source>
        <dbReference type="ARBA" id="ARBA00033107"/>
    </source>
</evidence>
<dbReference type="VEuPathDB" id="VectorBase:BGLB023406"/>
<feature type="domain" description="Ribosome recycling factor" evidence="5">
    <location>
        <begin position="15"/>
        <end position="128"/>
    </location>
</feature>
<evidence type="ECO:0000313" key="6">
    <source>
        <dbReference type="EnsemblMetazoa" id="BGLB023406-PA"/>
    </source>
</evidence>
<evidence type="ECO:0000256" key="3">
    <source>
        <dbReference type="ARBA" id="ARBA00022917"/>
    </source>
</evidence>
<gene>
    <name evidence="6" type="primary">106071230</name>
</gene>
<proteinExistence type="inferred from homology"/>
<evidence type="ECO:0000256" key="1">
    <source>
        <dbReference type="ARBA" id="ARBA00005912"/>
    </source>
</evidence>
<comment type="similarity">
    <text evidence="1">Belongs to the RRF family.</text>
</comment>
<dbReference type="FunFam" id="3.30.1360.40:FF:000001">
    <property type="entry name" value="Ribosome-recycling factor"/>
    <property type="match status" value="1"/>
</dbReference>
<organism evidence="6 7">
    <name type="scientific">Biomphalaria glabrata</name>
    <name type="common">Bloodfluke planorb</name>
    <name type="synonym">Freshwater snail</name>
    <dbReference type="NCBI Taxonomy" id="6526"/>
    <lineage>
        <taxon>Eukaryota</taxon>
        <taxon>Metazoa</taxon>
        <taxon>Spiralia</taxon>
        <taxon>Lophotrochozoa</taxon>
        <taxon>Mollusca</taxon>
        <taxon>Gastropoda</taxon>
        <taxon>Heterobranchia</taxon>
        <taxon>Euthyneura</taxon>
        <taxon>Panpulmonata</taxon>
        <taxon>Hygrophila</taxon>
        <taxon>Lymnaeoidea</taxon>
        <taxon>Planorbidae</taxon>
        <taxon>Biomphalaria</taxon>
    </lineage>
</organism>
<dbReference type="STRING" id="6526.A0A2C9KTL5"/>
<dbReference type="AlphaFoldDB" id="A0A2C9KTL5"/>
<dbReference type="Pfam" id="PF01765">
    <property type="entry name" value="RRF"/>
    <property type="match status" value="1"/>
</dbReference>
<name>A0A2C9KTL5_BIOGL</name>
<dbReference type="Proteomes" id="UP000076420">
    <property type="component" value="Unassembled WGS sequence"/>
</dbReference>
<accession>A0A2C9KTL5</accession>
<dbReference type="InterPro" id="IPR036191">
    <property type="entry name" value="RRF_sf"/>
</dbReference>
<evidence type="ECO:0000313" key="7">
    <source>
        <dbReference type="Proteomes" id="UP000076420"/>
    </source>
</evidence>
<evidence type="ECO:0000259" key="5">
    <source>
        <dbReference type="Pfam" id="PF01765"/>
    </source>
</evidence>
<protein>
    <recommendedName>
        <fullName evidence="2">Ribosome-recycling factor, mitochondrial</fullName>
    </recommendedName>
    <alternativeName>
        <fullName evidence="4">Ribosome-releasing factor, mitochondrial</fullName>
    </alternativeName>
</protein>
<dbReference type="GO" id="GO:0006412">
    <property type="term" value="P:translation"/>
    <property type="evidence" value="ECO:0007669"/>
    <property type="project" value="UniProtKB-KW"/>
</dbReference>
<dbReference type="InterPro" id="IPR002661">
    <property type="entry name" value="Ribosome_recyc_fac"/>
</dbReference>
<keyword evidence="3" id="KW-0648">Protein biosynthesis</keyword>
<dbReference type="PANTHER" id="PTHR20982">
    <property type="entry name" value="RIBOSOME RECYCLING FACTOR"/>
    <property type="match status" value="1"/>
</dbReference>
<dbReference type="Gene3D" id="3.30.1360.40">
    <property type="match status" value="1"/>
</dbReference>
<sequence length="128" mass="14215">MEAIDGFEKAIEGYKHNLNKITTGRANPAVLNGVRVMYYDTLTPLVEMATVSTPEPRQLLIKPFDLGSVKDVTAAINSASLGLNAVNEGNQIRITLPDLTTERRKEMVKSLATYTEQARVQIRLVRQD</sequence>
<dbReference type="EnsemblMetazoa" id="BGLB023406-RA">
    <property type="protein sequence ID" value="BGLB023406-PA"/>
    <property type="gene ID" value="BGLB023406"/>
</dbReference>
<reference evidence="6" key="1">
    <citation type="submission" date="2020-05" db="UniProtKB">
        <authorList>
            <consortium name="EnsemblMetazoa"/>
        </authorList>
    </citation>
    <scope>IDENTIFICATION</scope>
    <source>
        <strain evidence="6">BB02</strain>
    </source>
</reference>
<evidence type="ECO:0000256" key="2">
    <source>
        <dbReference type="ARBA" id="ARBA00020581"/>
    </source>
</evidence>
<dbReference type="GO" id="GO:0043023">
    <property type="term" value="F:ribosomal large subunit binding"/>
    <property type="evidence" value="ECO:0007669"/>
    <property type="project" value="TreeGrafter"/>
</dbReference>
<dbReference type="InterPro" id="IPR023584">
    <property type="entry name" value="Ribosome_recyc_fac_dom"/>
</dbReference>
<dbReference type="SUPFAM" id="SSF55194">
    <property type="entry name" value="Ribosome recycling factor, RRF"/>
    <property type="match status" value="1"/>
</dbReference>
<dbReference type="PANTHER" id="PTHR20982:SF3">
    <property type="entry name" value="MITOCHONDRIAL RIBOSOME RECYCLING FACTOR PSEUDO 1"/>
    <property type="match status" value="1"/>
</dbReference>